<keyword evidence="1" id="KW-0540">Nuclease</keyword>
<dbReference type="Pfam" id="PF12843">
    <property type="entry name" value="QSregVF_b"/>
    <property type="match status" value="1"/>
</dbReference>
<reference evidence="4 5" key="1">
    <citation type="submission" date="2020-04" db="EMBL/GenBank/DDBJ databases">
        <title>Acinetobacter Taxon 24.</title>
        <authorList>
            <person name="Nemec A."/>
            <person name="Radolfova-Krizova L."/>
            <person name="Higgins P.G."/>
            <person name="Spanelova P."/>
        </authorList>
    </citation>
    <scope>NUCLEOTIDE SEQUENCE [LARGE SCALE GENOMIC DNA]</scope>
    <source>
        <strain evidence="4 5">ANC 5084</strain>
    </source>
</reference>
<dbReference type="RefSeq" id="WP_171535805.1">
    <property type="nucleotide sequence ID" value="NZ_JABERJ010000007.1"/>
</dbReference>
<dbReference type="Gene3D" id="3.30.420.10">
    <property type="entry name" value="Ribonuclease H-like superfamily/Ribonuclease H"/>
    <property type="match status" value="1"/>
</dbReference>
<dbReference type="EMBL" id="JABERJ010000007">
    <property type="protein sequence ID" value="NNH25633.1"/>
    <property type="molecule type" value="Genomic_DNA"/>
</dbReference>
<dbReference type="SMART" id="SM00479">
    <property type="entry name" value="EXOIII"/>
    <property type="match status" value="1"/>
</dbReference>
<dbReference type="Proteomes" id="UP000555322">
    <property type="component" value="Unassembled WGS sequence"/>
</dbReference>
<proteinExistence type="predicted"/>
<evidence type="ECO:0000259" key="3">
    <source>
        <dbReference type="SMART" id="SM00479"/>
    </source>
</evidence>
<feature type="domain" description="Exonuclease" evidence="3">
    <location>
        <begin position="2"/>
        <end position="169"/>
    </location>
</feature>
<dbReference type="InterPro" id="IPR036397">
    <property type="entry name" value="RNaseH_sf"/>
</dbReference>
<keyword evidence="5" id="KW-1185">Reference proteome</keyword>
<accession>A0ABX1UQY5</accession>
<comment type="caution">
    <text evidence="4">The sequence shown here is derived from an EMBL/GenBank/DDBJ whole genome shotgun (WGS) entry which is preliminary data.</text>
</comment>
<evidence type="ECO:0000313" key="4">
    <source>
        <dbReference type="EMBL" id="NNH25633.1"/>
    </source>
</evidence>
<evidence type="ECO:0000313" key="5">
    <source>
        <dbReference type="Proteomes" id="UP000555322"/>
    </source>
</evidence>
<organism evidence="4 5">
    <name type="scientific">Acinetobacter terrestris</name>
    <dbReference type="NCBI Taxonomy" id="2529843"/>
    <lineage>
        <taxon>Bacteria</taxon>
        <taxon>Pseudomonadati</taxon>
        <taxon>Pseudomonadota</taxon>
        <taxon>Gammaproteobacteria</taxon>
        <taxon>Moraxellales</taxon>
        <taxon>Moraxellaceae</taxon>
        <taxon>Acinetobacter</taxon>
        <taxon>Acinetobacter Taxon 24</taxon>
    </lineage>
</organism>
<dbReference type="SUPFAM" id="SSF53098">
    <property type="entry name" value="Ribonuclease H-like"/>
    <property type="match status" value="1"/>
</dbReference>
<dbReference type="InterPro" id="IPR013520">
    <property type="entry name" value="Ribonucl_H"/>
</dbReference>
<protein>
    <submittedName>
        <fullName evidence="4">3'-5' exonuclease</fullName>
    </submittedName>
</protein>
<evidence type="ECO:0000256" key="2">
    <source>
        <dbReference type="ARBA" id="ARBA00022839"/>
    </source>
</evidence>
<sequence>MNPIILDTETHTINGFPIEVAYAPCSFEQGVLGFDQSQLFDEFFSCPEPISYGAMAVHHILEADLADKPSYDTFRLPNHFDCLIGHNINYDIEAIKKCDPEINVKSICTLALARFAWPELETHTLSALFYFVSSDKGKARDYLRNAHSAKYDIWFTYIILKNICLKLGIKDMSSLHVLSEQVRTPKSMPFGKHKGIELKKIPKDYIQWVLGQELDPYLRKALEAVA</sequence>
<gene>
    <name evidence="4" type="ORF">HLH15_03885</name>
</gene>
<keyword evidence="2 4" id="KW-0378">Hydrolase</keyword>
<name>A0ABX1UQY5_9GAMM</name>
<dbReference type="InterPro" id="IPR012337">
    <property type="entry name" value="RNaseH-like_sf"/>
</dbReference>
<dbReference type="InterPro" id="IPR024530">
    <property type="entry name" value="QSregVF_b"/>
</dbReference>
<dbReference type="CDD" id="cd06127">
    <property type="entry name" value="DEDDh"/>
    <property type="match status" value="1"/>
</dbReference>
<keyword evidence="2 4" id="KW-0269">Exonuclease</keyword>
<evidence type="ECO:0000256" key="1">
    <source>
        <dbReference type="ARBA" id="ARBA00022722"/>
    </source>
</evidence>
<dbReference type="GO" id="GO:0004527">
    <property type="term" value="F:exonuclease activity"/>
    <property type="evidence" value="ECO:0007669"/>
    <property type="project" value="UniProtKB-KW"/>
</dbReference>